<feature type="region of interest" description="Disordered" evidence="6">
    <location>
        <begin position="33"/>
        <end position="61"/>
    </location>
</feature>
<keyword evidence="9" id="KW-1185">Reference proteome</keyword>
<name>A0A1I5MAA2_9EURY</name>
<keyword evidence="2" id="KW-0645">Protease</keyword>
<dbReference type="RefSeq" id="WP_074874642.1">
    <property type="nucleotide sequence ID" value="NZ_FOXI01000001.1"/>
</dbReference>
<dbReference type="AlphaFoldDB" id="A0A1I5MAA2"/>
<feature type="compositionally biased region" description="Low complexity" evidence="6">
    <location>
        <begin position="42"/>
        <end position="52"/>
    </location>
</feature>
<keyword evidence="4" id="KW-0720">Serine protease</keyword>
<sequence>MRIETAATLFVVVIVVSSTSFAVPVGSSSAVRDRPIGALSSDGGPADEAAAVDPPPEATDSATLSGFDAVHETGVTGDDVRVGIVGSQFAPDHSRISDAVAATRRFSGRSSGLFADTSHDTAIAEIVSRTAPDAELYLASIGPDGGHEAYARAVSWLRERNVDVVVDAGSYFPSSAAGMAELNRVASAAARNDTAFVTSAGNYADRHWHGNGSEGWVAFANDTRYNTLGGGEIAGAVSLRLYWQGDADYDLYLYRAVDGEDQLIAKSETNATGRTEAIDATVPGGRYYVAVRGGPDANGTGADLFSFHHELGISSDSGGMVAPATAEGVIAVGAADAVSGERRPYSSTGPALDISAPDGADTSAAGELYGSSAAAPLVAGTLTLMLAANESLTPAEAQAVLRDTAVRHEGELYLDTAGAVQAVSSRDPAIEDAELDWFNGTLSEDG</sequence>
<dbReference type="Gene3D" id="3.40.50.200">
    <property type="entry name" value="Peptidase S8/S53 domain"/>
    <property type="match status" value="1"/>
</dbReference>
<evidence type="ECO:0000313" key="8">
    <source>
        <dbReference type="EMBL" id="SFP06277.1"/>
    </source>
</evidence>
<gene>
    <name evidence="8" type="ORF">SAMN05216277_101170</name>
</gene>
<dbReference type="GO" id="GO:0006508">
    <property type="term" value="P:proteolysis"/>
    <property type="evidence" value="ECO:0007669"/>
    <property type="project" value="UniProtKB-KW"/>
</dbReference>
<dbReference type="InterPro" id="IPR050131">
    <property type="entry name" value="Peptidase_S8_subtilisin-like"/>
</dbReference>
<evidence type="ECO:0000313" key="9">
    <source>
        <dbReference type="Proteomes" id="UP000183769"/>
    </source>
</evidence>
<reference evidence="9" key="1">
    <citation type="submission" date="2016-10" db="EMBL/GenBank/DDBJ databases">
        <authorList>
            <person name="Varghese N."/>
            <person name="Submissions S."/>
        </authorList>
    </citation>
    <scope>NUCLEOTIDE SEQUENCE [LARGE SCALE GENOMIC DNA]</scope>
    <source>
        <strain evidence="9">CGMCC 1.10329</strain>
    </source>
</reference>
<dbReference type="Proteomes" id="UP000183769">
    <property type="component" value="Unassembled WGS sequence"/>
</dbReference>
<organism evidence="8 9">
    <name type="scientific">Halolamina pelagica</name>
    <dbReference type="NCBI Taxonomy" id="699431"/>
    <lineage>
        <taxon>Archaea</taxon>
        <taxon>Methanobacteriati</taxon>
        <taxon>Methanobacteriota</taxon>
        <taxon>Stenosarchaea group</taxon>
        <taxon>Halobacteria</taxon>
        <taxon>Halobacteriales</taxon>
        <taxon>Haloferacaceae</taxon>
    </lineage>
</organism>
<comment type="similarity">
    <text evidence="1 5">Belongs to the peptidase S8 family.</text>
</comment>
<dbReference type="Pfam" id="PF00082">
    <property type="entry name" value="Peptidase_S8"/>
    <property type="match status" value="1"/>
</dbReference>
<dbReference type="EMBL" id="FOXI01000001">
    <property type="protein sequence ID" value="SFP06277.1"/>
    <property type="molecule type" value="Genomic_DNA"/>
</dbReference>
<evidence type="ECO:0000256" key="2">
    <source>
        <dbReference type="ARBA" id="ARBA00022670"/>
    </source>
</evidence>
<evidence type="ECO:0000256" key="5">
    <source>
        <dbReference type="PROSITE-ProRule" id="PRU01240"/>
    </source>
</evidence>
<protein>
    <submittedName>
        <fullName evidence="8">Subtilase family protein</fullName>
    </submittedName>
</protein>
<dbReference type="Gene3D" id="2.60.120.380">
    <property type="match status" value="1"/>
</dbReference>
<dbReference type="PANTHER" id="PTHR43806">
    <property type="entry name" value="PEPTIDASE S8"/>
    <property type="match status" value="1"/>
</dbReference>
<evidence type="ECO:0000256" key="6">
    <source>
        <dbReference type="SAM" id="MobiDB-lite"/>
    </source>
</evidence>
<accession>A0A1I5MAA2</accession>
<dbReference type="InterPro" id="IPR000209">
    <property type="entry name" value="Peptidase_S8/S53_dom"/>
</dbReference>
<proteinExistence type="inferred from homology"/>
<dbReference type="InterPro" id="IPR015500">
    <property type="entry name" value="Peptidase_S8_subtilisin-rel"/>
</dbReference>
<dbReference type="PANTHER" id="PTHR43806:SF11">
    <property type="entry name" value="CEREVISIN-RELATED"/>
    <property type="match status" value="1"/>
</dbReference>
<dbReference type="PROSITE" id="PS51892">
    <property type="entry name" value="SUBTILASE"/>
    <property type="match status" value="1"/>
</dbReference>
<dbReference type="InterPro" id="IPR036852">
    <property type="entry name" value="Peptidase_S8/S53_dom_sf"/>
</dbReference>
<evidence type="ECO:0000256" key="1">
    <source>
        <dbReference type="ARBA" id="ARBA00011073"/>
    </source>
</evidence>
<comment type="caution">
    <text evidence="5">Lacks conserved residue(s) required for the propagation of feature annotation.</text>
</comment>
<dbReference type="PRINTS" id="PR00723">
    <property type="entry name" value="SUBTILISIN"/>
</dbReference>
<feature type="domain" description="Peptidase S8/S53" evidence="7">
    <location>
        <begin position="320"/>
        <end position="410"/>
    </location>
</feature>
<evidence type="ECO:0000259" key="7">
    <source>
        <dbReference type="Pfam" id="PF00082"/>
    </source>
</evidence>
<dbReference type="GO" id="GO:0004252">
    <property type="term" value="F:serine-type endopeptidase activity"/>
    <property type="evidence" value="ECO:0007669"/>
    <property type="project" value="InterPro"/>
</dbReference>
<dbReference type="SUPFAM" id="SSF52743">
    <property type="entry name" value="Subtilisin-like"/>
    <property type="match status" value="1"/>
</dbReference>
<keyword evidence="3" id="KW-0378">Hydrolase</keyword>
<evidence type="ECO:0000256" key="4">
    <source>
        <dbReference type="ARBA" id="ARBA00022825"/>
    </source>
</evidence>
<evidence type="ECO:0000256" key="3">
    <source>
        <dbReference type="ARBA" id="ARBA00022801"/>
    </source>
</evidence>